<gene>
    <name evidence="2" type="ORF">SCHCODRAFT_102649</name>
</gene>
<proteinExistence type="predicted"/>
<dbReference type="GeneID" id="9585956"/>
<keyword evidence="3" id="KW-1185">Reference proteome</keyword>
<feature type="compositionally biased region" description="Basic and acidic residues" evidence="1">
    <location>
        <begin position="35"/>
        <end position="44"/>
    </location>
</feature>
<organism evidence="3">
    <name type="scientific">Schizophyllum commune (strain H4-8 / FGSC 9210)</name>
    <name type="common">Split gill fungus</name>
    <dbReference type="NCBI Taxonomy" id="578458"/>
    <lineage>
        <taxon>Eukaryota</taxon>
        <taxon>Fungi</taxon>
        <taxon>Dikarya</taxon>
        <taxon>Basidiomycota</taxon>
        <taxon>Agaricomycotina</taxon>
        <taxon>Agaricomycetes</taxon>
        <taxon>Agaricomycetidae</taxon>
        <taxon>Agaricales</taxon>
        <taxon>Schizophyllaceae</taxon>
        <taxon>Schizophyllum</taxon>
    </lineage>
</organism>
<dbReference type="AlphaFoldDB" id="D8PQ33"/>
<dbReference type="KEGG" id="scm:SCHCO_02622131"/>
<dbReference type="OrthoDB" id="10357112at2759"/>
<accession>D8PQ33</accession>
<dbReference type="InParanoid" id="D8PQ33"/>
<feature type="non-terminal residue" evidence="2">
    <location>
        <position position="70"/>
    </location>
</feature>
<protein>
    <submittedName>
        <fullName evidence="2">Uncharacterized protein</fullName>
    </submittedName>
</protein>
<evidence type="ECO:0000313" key="2">
    <source>
        <dbReference type="EMBL" id="EFJ01673.1"/>
    </source>
</evidence>
<dbReference type="EMBL" id="GL377302">
    <property type="protein sequence ID" value="EFJ01673.1"/>
    <property type="molecule type" value="Genomic_DNA"/>
</dbReference>
<reference evidence="2 3" key="1">
    <citation type="journal article" date="2010" name="Nat. Biotechnol.">
        <title>Genome sequence of the model mushroom Schizophyllum commune.</title>
        <authorList>
            <person name="Ohm R.A."/>
            <person name="de Jong J.F."/>
            <person name="Lugones L.G."/>
            <person name="Aerts A."/>
            <person name="Kothe E."/>
            <person name="Stajich J.E."/>
            <person name="de Vries R.P."/>
            <person name="Record E."/>
            <person name="Levasseur A."/>
            <person name="Baker S.E."/>
            <person name="Bartholomew K.A."/>
            <person name="Coutinho P.M."/>
            <person name="Erdmann S."/>
            <person name="Fowler T.J."/>
            <person name="Gathman A.C."/>
            <person name="Lombard V."/>
            <person name="Henrissat B."/>
            <person name="Knabe N."/>
            <person name="Kuees U."/>
            <person name="Lilly W.W."/>
            <person name="Lindquist E."/>
            <person name="Lucas S."/>
            <person name="Magnuson J.K."/>
            <person name="Piumi F."/>
            <person name="Raudaskoski M."/>
            <person name="Salamov A."/>
            <person name="Schmutz J."/>
            <person name="Schwarze F.W.M.R."/>
            <person name="vanKuyk P.A."/>
            <person name="Horton J.S."/>
            <person name="Grigoriev I.V."/>
            <person name="Woesten H.A.B."/>
        </authorList>
    </citation>
    <scope>NUCLEOTIDE SEQUENCE [LARGE SCALE GENOMIC DNA]</scope>
    <source>
        <strain evidence="3">H4-8 / FGSC 9210</strain>
    </source>
</reference>
<dbReference type="VEuPathDB" id="FungiDB:SCHCODRAFT_02622131"/>
<dbReference type="Proteomes" id="UP000007431">
    <property type="component" value="Unassembled WGS sequence"/>
</dbReference>
<name>D8PQ33_SCHCM</name>
<sequence length="70" mass="7153">MLANKGTGVAIAGVAAAGLAAASLYNSTRVTAEEKVARSGRDQRSPLAQASAAVHPGQQKLPELSTHRRS</sequence>
<dbReference type="HOGENOM" id="CLU_2759244_0_0_1"/>
<feature type="region of interest" description="Disordered" evidence="1">
    <location>
        <begin position="35"/>
        <end position="70"/>
    </location>
</feature>
<evidence type="ECO:0000313" key="3">
    <source>
        <dbReference type="Proteomes" id="UP000007431"/>
    </source>
</evidence>
<evidence type="ECO:0000256" key="1">
    <source>
        <dbReference type="SAM" id="MobiDB-lite"/>
    </source>
</evidence>
<dbReference type="RefSeq" id="XP_003036575.1">
    <property type="nucleotide sequence ID" value="XM_003036529.1"/>
</dbReference>